<feature type="transmembrane region" description="Helical" evidence="9">
    <location>
        <begin position="201"/>
        <end position="221"/>
    </location>
</feature>
<feature type="transmembrane region" description="Helical" evidence="9">
    <location>
        <begin position="161"/>
        <end position="181"/>
    </location>
</feature>
<feature type="transmembrane region" description="Helical" evidence="9">
    <location>
        <begin position="91"/>
        <end position="113"/>
    </location>
</feature>
<keyword evidence="9" id="KW-0813">Transport</keyword>
<keyword evidence="9" id="KW-0997">Cell inner membrane</keyword>
<dbReference type="PANTHER" id="PTHR30071">
    <property type="entry name" value="HEME EXPORTER PROTEIN C"/>
    <property type="match status" value="1"/>
</dbReference>
<gene>
    <name evidence="9 11" type="primary">ccmC</name>
    <name evidence="11" type="ORF">ACFPN2_00775</name>
</gene>
<dbReference type="Pfam" id="PF01578">
    <property type="entry name" value="Cytochrom_C_asm"/>
    <property type="match status" value="1"/>
</dbReference>
<sequence>MWLWFHKLSSPPYAYRTAGRVRPWLFWPAVLLMIVGAVGGLVLAPEDYQQKDAFRIIYVHVPTAILSLSIYTVMAVGAAVGIIWRIKLAHAVAAACAPVGAWFTAVCLATGSIYGKPMWGTWWEWDPRLTSELILLFLYLGYMTLRASFDDTQRADRASAILAIVGVVNVPIVKYSVVWWNSLHQGPSISKIAAPSIEGSMLWPLLVMLLAFGLYVGAVVCDRLRAEILRRERNASWLSESVA</sequence>
<name>A0ABV8SL23_9GAMM</name>
<evidence type="ECO:0000256" key="7">
    <source>
        <dbReference type="ARBA" id="ARBA00022989"/>
    </source>
</evidence>
<evidence type="ECO:0000256" key="5">
    <source>
        <dbReference type="ARBA" id="ARBA00022692"/>
    </source>
</evidence>
<evidence type="ECO:0000256" key="9">
    <source>
        <dbReference type="RuleBase" id="RU364092"/>
    </source>
</evidence>
<feature type="transmembrane region" description="Helical" evidence="9">
    <location>
        <begin position="24"/>
        <end position="44"/>
    </location>
</feature>
<evidence type="ECO:0000313" key="11">
    <source>
        <dbReference type="EMBL" id="MFC4307602.1"/>
    </source>
</evidence>
<keyword evidence="8 9" id="KW-0472">Membrane</keyword>
<keyword evidence="6 9" id="KW-0201">Cytochrome c-type biogenesis</keyword>
<comment type="subcellular location">
    <subcellularLocation>
        <location evidence="9">Cell inner membrane</location>
    </subcellularLocation>
    <subcellularLocation>
        <location evidence="2">Membrane</location>
        <topology evidence="2">Multi-pass membrane protein</topology>
    </subcellularLocation>
</comment>
<evidence type="ECO:0000256" key="1">
    <source>
        <dbReference type="ARBA" id="ARBA00002442"/>
    </source>
</evidence>
<feature type="transmembrane region" description="Helical" evidence="9">
    <location>
        <begin position="64"/>
        <end position="84"/>
    </location>
</feature>
<dbReference type="PANTHER" id="PTHR30071:SF1">
    <property type="entry name" value="CYTOCHROME B_B6 PROTEIN-RELATED"/>
    <property type="match status" value="1"/>
</dbReference>
<dbReference type="RefSeq" id="WP_380594011.1">
    <property type="nucleotide sequence ID" value="NZ_JBHSDU010000001.1"/>
</dbReference>
<evidence type="ECO:0000256" key="4">
    <source>
        <dbReference type="ARBA" id="ARBA00016463"/>
    </source>
</evidence>
<dbReference type="InterPro" id="IPR002541">
    <property type="entry name" value="Cyt_c_assembly"/>
</dbReference>
<comment type="caution">
    <text evidence="11">The sequence shown here is derived from an EMBL/GenBank/DDBJ whole genome shotgun (WGS) entry which is preliminary data.</text>
</comment>
<feature type="domain" description="Cytochrome c assembly protein" evidence="10">
    <location>
        <begin position="3"/>
        <end position="184"/>
    </location>
</feature>
<protein>
    <recommendedName>
        <fullName evidence="4 9">Heme exporter protein C</fullName>
    </recommendedName>
    <alternativeName>
        <fullName evidence="9">Cytochrome c-type biogenesis protein</fullName>
    </alternativeName>
</protein>
<evidence type="ECO:0000259" key="10">
    <source>
        <dbReference type="Pfam" id="PF01578"/>
    </source>
</evidence>
<comment type="similarity">
    <text evidence="3 9">Belongs to the CcmC/CycZ/HelC family.</text>
</comment>
<keyword evidence="9" id="KW-1003">Cell membrane</keyword>
<evidence type="ECO:0000256" key="6">
    <source>
        <dbReference type="ARBA" id="ARBA00022748"/>
    </source>
</evidence>
<dbReference type="NCBIfam" id="TIGR01191">
    <property type="entry name" value="ccmC"/>
    <property type="match status" value="1"/>
</dbReference>
<evidence type="ECO:0000313" key="12">
    <source>
        <dbReference type="Proteomes" id="UP001595904"/>
    </source>
</evidence>
<accession>A0ABV8SL23</accession>
<dbReference type="EMBL" id="JBHSDU010000001">
    <property type="protein sequence ID" value="MFC4307602.1"/>
    <property type="molecule type" value="Genomic_DNA"/>
</dbReference>
<keyword evidence="12" id="KW-1185">Reference proteome</keyword>
<comment type="function">
    <text evidence="1 9">Required for the export of heme to the periplasm for the biogenesis of c-type cytochromes.</text>
</comment>
<reference evidence="12" key="1">
    <citation type="journal article" date="2019" name="Int. J. Syst. Evol. Microbiol.">
        <title>The Global Catalogue of Microorganisms (GCM) 10K type strain sequencing project: providing services to taxonomists for standard genome sequencing and annotation.</title>
        <authorList>
            <consortium name="The Broad Institute Genomics Platform"/>
            <consortium name="The Broad Institute Genome Sequencing Center for Infectious Disease"/>
            <person name="Wu L."/>
            <person name="Ma J."/>
        </authorList>
    </citation>
    <scope>NUCLEOTIDE SEQUENCE [LARGE SCALE GENOMIC DNA]</scope>
    <source>
        <strain evidence="12">CGMCC 1.10759</strain>
    </source>
</reference>
<organism evidence="11 12">
    <name type="scientific">Steroidobacter flavus</name>
    <dbReference type="NCBI Taxonomy" id="1842136"/>
    <lineage>
        <taxon>Bacteria</taxon>
        <taxon>Pseudomonadati</taxon>
        <taxon>Pseudomonadota</taxon>
        <taxon>Gammaproteobacteria</taxon>
        <taxon>Steroidobacterales</taxon>
        <taxon>Steroidobacteraceae</taxon>
        <taxon>Steroidobacter</taxon>
    </lineage>
</organism>
<dbReference type="Proteomes" id="UP001595904">
    <property type="component" value="Unassembled WGS sequence"/>
</dbReference>
<evidence type="ECO:0000256" key="3">
    <source>
        <dbReference type="ARBA" id="ARBA00005840"/>
    </source>
</evidence>
<keyword evidence="5 9" id="KW-0812">Transmembrane</keyword>
<evidence type="ECO:0000256" key="8">
    <source>
        <dbReference type="ARBA" id="ARBA00023136"/>
    </source>
</evidence>
<evidence type="ECO:0000256" key="2">
    <source>
        <dbReference type="ARBA" id="ARBA00004141"/>
    </source>
</evidence>
<dbReference type="InterPro" id="IPR045062">
    <property type="entry name" value="Cyt_c_biogenesis_CcsA/CcmC"/>
</dbReference>
<proteinExistence type="inferred from homology"/>
<dbReference type="InterPro" id="IPR003557">
    <property type="entry name" value="Cyt_c_biogenesis_CcmC"/>
</dbReference>
<keyword evidence="7 9" id="KW-1133">Transmembrane helix</keyword>
<feature type="transmembrane region" description="Helical" evidence="9">
    <location>
        <begin position="133"/>
        <end position="149"/>
    </location>
</feature>
<dbReference type="PRINTS" id="PR01386">
    <property type="entry name" value="CCMCBIOGNSIS"/>
</dbReference>